<evidence type="ECO:0000313" key="3">
    <source>
        <dbReference type="Proteomes" id="UP000001816"/>
    </source>
</evidence>
<organism evidence="2 3">
    <name type="scientific">Caulobacter vibrioides (strain ATCC 19089 / CIP 103742 / CB 15)</name>
    <name type="common">Caulobacter crescentus</name>
    <dbReference type="NCBI Taxonomy" id="190650"/>
    <lineage>
        <taxon>Bacteria</taxon>
        <taxon>Pseudomonadati</taxon>
        <taxon>Pseudomonadota</taxon>
        <taxon>Alphaproteobacteria</taxon>
        <taxon>Caulobacterales</taxon>
        <taxon>Caulobacteraceae</taxon>
        <taxon>Caulobacter</taxon>
    </lineage>
</organism>
<dbReference type="Proteomes" id="UP000001816">
    <property type="component" value="Chromosome"/>
</dbReference>
<dbReference type="HOGENOM" id="CLU_2166459_0_0_5"/>
<dbReference type="EnsemblBacteria" id="AAK25452">
    <property type="protein sequence ID" value="AAK25452"/>
    <property type="gene ID" value="CC_3490"/>
</dbReference>
<sequence length="133" mass="14380">MCFRPLSCSKPELVPKTVSEPMSDSEPPRRKTLSLKSAVVAPGGPPPLERMVKSSTKTVFVAPQAAPPPPPPAPVVGDWKCKPCGTRFDPPTELSDEDHVRCPSCNARLGLASDFRADPPNVAKLRARWLKKA</sequence>
<evidence type="ECO:0000313" key="2">
    <source>
        <dbReference type="EMBL" id="AAK25452.1"/>
    </source>
</evidence>
<evidence type="ECO:0000256" key="1">
    <source>
        <dbReference type="SAM" id="MobiDB-lite"/>
    </source>
</evidence>
<dbReference type="PATRIC" id="fig|190650.5.peg.3500"/>
<dbReference type="EMBL" id="AE005673">
    <property type="protein sequence ID" value="AAK25452.1"/>
    <property type="molecule type" value="Genomic_DNA"/>
</dbReference>
<dbReference type="BioCyc" id="CAULO:CC3490-MONOMER"/>
<dbReference type="STRING" id="190650.CC_3490"/>
<dbReference type="PIR" id="H87681">
    <property type="entry name" value="H87681"/>
</dbReference>
<reference evidence="2 3" key="1">
    <citation type="journal article" date="2001" name="Proc. Natl. Acad. Sci. U.S.A.">
        <title>Complete genome sequence of Caulobacter crescentus.</title>
        <authorList>
            <person name="Nierman W.C."/>
            <person name="Feldblyum T.V."/>
            <person name="Laub M.T."/>
            <person name="Paulsen I.T."/>
            <person name="Nelson K.E."/>
            <person name="Eisen J.A."/>
            <person name="Heidelberg J.F."/>
            <person name="Alley M.R."/>
            <person name="Ohta N."/>
            <person name="Maddock J.R."/>
            <person name="Potocka I."/>
            <person name="Nelson W.C."/>
            <person name="Newton A."/>
            <person name="Stephens C."/>
            <person name="Phadke N.D."/>
            <person name="Ely B."/>
            <person name="DeBoy R.T."/>
            <person name="Dodson R.J."/>
            <person name="Durkin A.S."/>
            <person name="Gwinn M.L."/>
            <person name="Haft D.H."/>
            <person name="Kolonay J.F."/>
            <person name="Smit J."/>
            <person name="Craven M.B."/>
            <person name="Khouri H."/>
            <person name="Shetty J."/>
            <person name="Berry K."/>
            <person name="Utterback T."/>
            <person name="Tran K."/>
            <person name="Wolf A."/>
            <person name="Vamathevan J."/>
            <person name="Ermolaeva M."/>
            <person name="White O."/>
            <person name="Salzberg S.L."/>
            <person name="Venter J.C."/>
            <person name="Shapiro L."/>
            <person name="Fraser C.M."/>
        </authorList>
    </citation>
    <scope>NUCLEOTIDE SEQUENCE [LARGE SCALE GENOMIC DNA]</scope>
    <source>
        <strain evidence="3">ATCC 19089 / CB15</strain>
    </source>
</reference>
<name>Q9A2R6_CAUVC</name>
<gene>
    <name evidence="2" type="ordered locus">CC_3490</name>
</gene>
<feature type="region of interest" description="Disordered" evidence="1">
    <location>
        <begin position="1"/>
        <end position="47"/>
    </location>
</feature>
<dbReference type="AlphaFoldDB" id="Q9A2R6"/>
<protein>
    <submittedName>
        <fullName evidence="2">Uncharacterized protein</fullName>
    </submittedName>
</protein>
<dbReference type="KEGG" id="ccr:CC_3490"/>
<proteinExistence type="predicted"/>
<keyword evidence="3" id="KW-1185">Reference proteome</keyword>
<accession>Q9A2R6</accession>